<feature type="domain" description="Threonine/Serine exporter ThrE" evidence="9">
    <location>
        <begin position="935"/>
        <end position="1067"/>
    </location>
</feature>
<evidence type="ECO:0000256" key="4">
    <source>
        <dbReference type="ARBA" id="ARBA00023136"/>
    </source>
</evidence>
<dbReference type="AlphaFoldDB" id="A0A409Y389"/>
<feature type="transmembrane region" description="Helical" evidence="7">
    <location>
        <begin position="1007"/>
        <end position="1033"/>
    </location>
</feature>
<protein>
    <recommendedName>
        <fullName evidence="12">Threonine/serine exporter-like N-terminal domain-containing protein</fullName>
    </recommendedName>
</protein>
<feature type="transmembrane region" description="Helical" evidence="7">
    <location>
        <begin position="1053"/>
        <end position="1074"/>
    </location>
</feature>
<feature type="region of interest" description="Disordered" evidence="6">
    <location>
        <begin position="265"/>
        <end position="334"/>
    </location>
</feature>
<feature type="region of interest" description="Disordered" evidence="6">
    <location>
        <begin position="370"/>
        <end position="395"/>
    </location>
</feature>
<dbReference type="InterPro" id="IPR010619">
    <property type="entry name" value="ThrE-like_N"/>
</dbReference>
<evidence type="ECO:0000256" key="2">
    <source>
        <dbReference type="ARBA" id="ARBA00022692"/>
    </source>
</evidence>
<feature type="compositionally biased region" description="Polar residues" evidence="6">
    <location>
        <begin position="166"/>
        <end position="181"/>
    </location>
</feature>
<dbReference type="EMBL" id="NHYE01001247">
    <property type="protein sequence ID" value="PPQ97452.1"/>
    <property type="molecule type" value="Genomic_DNA"/>
</dbReference>
<sequence length="1086" mass="118344">MTSTTPGVSGDDNASPSRVSTGHPEQDTTAQLYDVAGKGAGTGGGILKSALRGSPSPKISSGSLHEGDDSDGVRQGSQFTFQNASSHPLQQDGHRDSSGPECPSNHAEPSHERPESAVKRIAYLHERSTPSPQPSPQHMKPAIDYFSPHHGTSSLRYSPAGLHESGPSQDSLTTLSYSTRPFPTPPLDGRKGSSPSSTKNVVHAPSALRSSGTRTPRKVQWGHTDAETIALQRRSRHMLDERGLDPEGFKELTEALERHRAGTPLRKVHVYSPQGSSVESPEEVEGVTESGVGSRDGASLFSPSNTSTLTLPQPTHDVPENLIGEDEDAGLPGTKDLRRFSLKKAEDVVQAHLHRKPGFLRPKLNVLPRVPEQRQQRVSERREASDADVESGPEAAAYQGRGILSTLLNLYQHPDENVSSASSMVSSRASSFERPWNRIWNRSESSDFLRSIPRGEGRSPSEEPALPTNGRRRPRIPRVKVRKFGHISRPSTARSGGGVFGPLIASTGNLAGIAAPHSSRLQPNVKRPGYSLSRYEIETSPEVPPPTPANLKRSASYSASVHRTESPSSTPPPSLAGYGRSHSSDSVFRLRSQTDRYYAQKRPGMRSGYSTPRPGSPVAEDEKQPPATSPFYRRNKRRKAEVFITRHVAQIIFREEFIMKLTRAMMMFGGPPHRLQSQIMSAARVLDIQLSALYLPDVVLLSFDDSGTGTSHIKLIRQGSALNIEKLTDAFCLYWKVIHDKLSVCDASVALDVLMKKRPCYNAWQQVFIGGMCSSAICTVSFSGSFVDALVSFPLGALLIVMQTISFRNVLFTYVFEVVVTLCFSFIAAALAATHKLCYSAVTSSSVVLILPGFLVLTGALELMSRNIVPGSVRLLYSVVYALFLGFGFSIGAQLYELFTSSQVYGAEDYTCSLSHNPHGPWYQRTPSTWWAFLTVPMFSFFLSMRNQCPWWRKEMILLVLISSVGWVTNYWTARRFGGQSDIIAGVGSFTVGLISNLYARIFSGNAFVVMITGILFQLPSGLGSGGLLSYATQEAHGAAESYVAGFRTASKLVSVGIGMTIGLGLSLALSYPIQSRKREAGIFSL</sequence>
<dbReference type="GO" id="GO:0022857">
    <property type="term" value="F:transmembrane transporter activity"/>
    <property type="evidence" value="ECO:0007669"/>
    <property type="project" value="InterPro"/>
</dbReference>
<gene>
    <name evidence="10" type="ORF">CVT26_002800</name>
</gene>
<comment type="caution">
    <text evidence="10">The sequence shown here is derived from an EMBL/GenBank/DDBJ whole genome shotgun (WGS) entry which is preliminary data.</text>
</comment>
<evidence type="ECO:0000313" key="11">
    <source>
        <dbReference type="Proteomes" id="UP000284706"/>
    </source>
</evidence>
<proteinExistence type="inferred from homology"/>
<feature type="compositionally biased region" description="Polar residues" evidence="6">
    <location>
        <begin position="75"/>
        <end position="89"/>
    </location>
</feature>
<comment type="similarity">
    <text evidence="5">Belongs to the ThrE exporter (TC 2.A.79) family.</text>
</comment>
<dbReference type="Pfam" id="PF12821">
    <property type="entry name" value="ThrE_2"/>
    <property type="match status" value="1"/>
</dbReference>
<feature type="compositionally biased region" description="Polar residues" evidence="6">
    <location>
        <begin position="1"/>
        <end position="20"/>
    </location>
</feature>
<evidence type="ECO:0008006" key="12">
    <source>
        <dbReference type="Google" id="ProtNLM"/>
    </source>
</evidence>
<dbReference type="Pfam" id="PF06738">
    <property type="entry name" value="ThrE"/>
    <property type="match status" value="1"/>
</dbReference>
<feature type="transmembrane region" description="Helical" evidence="7">
    <location>
        <begin position="875"/>
        <end position="896"/>
    </location>
</feature>
<feature type="transmembrane region" description="Helical" evidence="7">
    <location>
        <begin position="957"/>
        <end position="974"/>
    </location>
</feature>
<dbReference type="OrthoDB" id="413008at2759"/>
<evidence type="ECO:0000256" key="3">
    <source>
        <dbReference type="ARBA" id="ARBA00022989"/>
    </source>
</evidence>
<keyword evidence="3 7" id="KW-1133">Transmembrane helix</keyword>
<comment type="subcellular location">
    <subcellularLocation>
        <location evidence="1">Membrane</location>
        <topology evidence="1">Multi-pass membrane protein</topology>
    </subcellularLocation>
</comment>
<feature type="compositionally biased region" description="Basic and acidic residues" evidence="6">
    <location>
        <begin position="371"/>
        <end position="385"/>
    </location>
</feature>
<feature type="transmembrane region" description="Helical" evidence="7">
    <location>
        <begin position="814"/>
        <end position="833"/>
    </location>
</feature>
<dbReference type="Proteomes" id="UP000284706">
    <property type="component" value="Unassembled WGS sequence"/>
</dbReference>
<evidence type="ECO:0000256" key="1">
    <source>
        <dbReference type="ARBA" id="ARBA00004141"/>
    </source>
</evidence>
<feature type="region of interest" description="Disordered" evidence="6">
    <location>
        <begin position="538"/>
        <end position="632"/>
    </location>
</feature>
<dbReference type="InParanoid" id="A0A409Y389"/>
<keyword evidence="11" id="KW-1185">Reference proteome</keyword>
<feature type="region of interest" description="Disordered" evidence="6">
    <location>
        <begin position="449"/>
        <end position="478"/>
    </location>
</feature>
<name>A0A409Y389_9AGAR</name>
<feature type="region of interest" description="Disordered" evidence="6">
    <location>
        <begin position="1"/>
        <end position="224"/>
    </location>
</feature>
<evidence type="ECO:0000256" key="5">
    <source>
        <dbReference type="ARBA" id="ARBA00034125"/>
    </source>
</evidence>
<evidence type="ECO:0000313" key="10">
    <source>
        <dbReference type="EMBL" id="PPQ97452.1"/>
    </source>
</evidence>
<feature type="transmembrane region" description="Helical" evidence="7">
    <location>
        <begin position="980"/>
        <end position="1000"/>
    </location>
</feature>
<dbReference type="InterPro" id="IPR051361">
    <property type="entry name" value="ThrE/Ser_Exporter"/>
</dbReference>
<feature type="transmembrane region" description="Helical" evidence="7">
    <location>
        <begin position="782"/>
        <end position="802"/>
    </location>
</feature>
<keyword evidence="4 7" id="KW-0472">Membrane</keyword>
<feature type="domain" description="Threonine/serine exporter-like N-terminal" evidence="8">
    <location>
        <begin position="656"/>
        <end position="896"/>
    </location>
</feature>
<evidence type="ECO:0000259" key="9">
    <source>
        <dbReference type="Pfam" id="PF12821"/>
    </source>
</evidence>
<evidence type="ECO:0000256" key="6">
    <source>
        <dbReference type="SAM" id="MobiDB-lite"/>
    </source>
</evidence>
<dbReference type="PANTHER" id="PTHR31082:SF4">
    <property type="entry name" value="PHEROMONE-REGULATED MEMBRANE PROTEIN 10"/>
    <property type="match status" value="1"/>
</dbReference>
<feature type="transmembrane region" description="Helical" evidence="7">
    <location>
        <begin position="839"/>
        <end position="863"/>
    </location>
</feature>
<feature type="compositionally biased region" description="Polar residues" evidence="6">
    <location>
        <begin position="301"/>
        <end position="313"/>
    </location>
</feature>
<dbReference type="InterPro" id="IPR024528">
    <property type="entry name" value="ThrE_2"/>
</dbReference>
<accession>A0A409Y389</accession>
<reference evidence="10 11" key="1">
    <citation type="journal article" date="2018" name="Evol. Lett.">
        <title>Horizontal gene cluster transfer increased hallucinogenic mushroom diversity.</title>
        <authorList>
            <person name="Reynolds H.T."/>
            <person name="Vijayakumar V."/>
            <person name="Gluck-Thaler E."/>
            <person name="Korotkin H.B."/>
            <person name="Matheny P.B."/>
            <person name="Slot J.C."/>
        </authorList>
    </citation>
    <scope>NUCLEOTIDE SEQUENCE [LARGE SCALE GENOMIC DNA]</scope>
    <source>
        <strain evidence="10 11">SRW20</strain>
    </source>
</reference>
<evidence type="ECO:0000256" key="7">
    <source>
        <dbReference type="SAM" id="Phobius"/>
    </source>
</evidence>
<dbReference type="PANTHER" id="PTHR31082">
    <property type="entry name" value="PHEROMONE-REGULATED MEMBRANE PROTEIN 10"/>
    <property type="match status" value="1"/>
</dbReference>
<organism evidence="10 11">
    <name type="scientific">Gymnopilus dilepis</name>
    <dbReference type="NCBI Taxonomy" id="231916"/>
    <lineage>
        <taxon>Eukaryota</taxon>
        <taxon>Fungi</taxon>
        <taxon>Dikarya</taxon>
        <taxon>Basidiomycota</taxon>
        <taxon>Agaricomycotina</taxon>
        <taxon>Agaricomycetes</taxon>
        <taxon>Agaricomycetidae</taxon>
        <taxon>Agaricales</taxon>
        <taxon>Agaricineae</taxon>
        <taxon>Hymenogastraceae</taxon>
        <taxon>Gymnopilus</taxon>
    </lineage>
</organism>
<keyword evidence="2 7" id="KW-0812">Transmembrane</keyword>
<feature type="transmembrane region" description="Helical" evidence="7">
    <location>
        <begin position="928"/>
        <end position="945"/>
    </location>
</feature>
<feature type="compositionally biased region" description="Basic and acidic residues" evidence="6">
    <location>
        <begin position="108"/>
        <end position="128"/>
    </location>
</feature>
<evidence type="ECO:0000259" key="8">
    <source>
        <dbReference type="Pfam" id="PF06738"/>
    </source>
</evidence>
<dbReference type="GO" id="GO:0016020">
    <property type="term" value="C:membrane"/>
    <property type="evidence" value="ECO:0007669"/>
    <property type="project" value="UniProtKB-SubCell"/>
</dbReference>